<proteinExistence type="predicted"/>
<accession>A0A9Q0BTW4</accession>
<dbReference type="Proteomes" id="UP001059596">
    <property type="component" value="Chromosome 3R"/>
</dbReference>
<dbReference type="EMBL" id="JAMKOV010000001">
    <property type="protein sequence ID" value="KAI8044422.1"/>
    <property type="molecule type" value="Genomic_DNA"/>
</dbReference>
<evidence type="ECO:0000313" key="3">
    <source>
        <dbReference type="Proteomes" id="UP001059596"/>
    </source>
</evidence>
<name>A0A9Q0BTW4_9MUSC</name>
<reference evidence="2" key="1">
    <citation type="journal article" date="2023" name="Genome Biol. Evol.">
        <title>Long-read-based Genome Assembly of Drosophila gunungcola Reveals Fewer Chemosensory Genes in Flower-breeding Species.</title>
        <authorList>
            <person name="Negi A."/>
            <person name="Liao B.Y."/>
            <person name="Yeh S.D."/>
        </authorList>
    </citation>
    <scope>NUCLEOTIDE SEQUENCE</scope>
    <source>
        <strain evidence="2">Sukarami</strain>
    </source>
</reference>
<evidence type="ECO:0000313" key="2">
    <source>
        <dbReference type="EMBL" id="KAI8044422.1"/>
    </source>
</evidence>
<comment type="caution">
    <text evidence="2">The sequence shown here is derived from an EMBL/GenBank/DDBJ whole genome shotgun (WGS) entry which is preliminary data.</text>
</comment>
<keyword evidence="3" id="KW-1185">Reference proteome</keyword>
<organism evidence="2 3">
    <name type="scientific">Drosophila gunungcola</name>
    <name type="common">fruit fly</name>
    <dbReference type="NCBI Taxonomy" id="103775"/>
    <lineage>
        <taxon>Eukaryota</taxon>
        <taxon>Metazoa</taxon>
        <taxon>Ecdysozoa</taxon>
        <taxon>Arthropoda</taxon>
        <taxon>Hexapoda</taxon>
        <taxon>Insecta</taxon>
        <taxon>Pterygota</taxon>
        <taxon>Neoptera</taxon>
        <taxon>Endopterygota</taxon>
        <taxon>Diptera</taxon>
        <taxon>Brachycera</taxon>
        <taxon>Muscomorpha</taxon>
        <taxon>Ephydroidea</taxon>
        <taxon>Drosophilidae</taxon>
        <taxon>Drosophila</taxon>
        <taxon>Sophophora</taxon>
    </lineage>
</organism>
<sequence>MSMPKSMARLIRLAFPQIVVLSFPPHVCNHRGVKCRPKCCQRINPASFETLHR</sequence>
<keyword evidence="1" id="KW-0732">Signal</keyword>
<feature type="signal peptide" evidence="1">
    <location>
        <begin position="1"/>
        <end position="22"/>
    </location>
</feature>
<protein>
    <submittedName>
        <fullName evidence="2">Uncharacterized protein</fullName>
    </submittedName>
</protein>
<gene>
    <name evidence="2" type="ORF">M5D96_000581</name>
</gene>
<feature type="chain" id="PRO_5040417278" evidence="1">
    <location>
        <begin position="23"/>
        <end position="53"/>
    </location>
</feature>
<evidence type="ECO:0000256" key="1">
    <source>
        <dbReference type="SAM" id="SignalP"/>
    </source>
</evidence>
<dbReference type="AlphaFoldDB" id="A0A9Q0BTW4"/>